<evidence type="ECO:0000256" key="1">
    <source>
        <dbReference type="SAM" id="Phobius"/>
    </source>
</evidence>
<feature type="transmembrane region" description="Helical" evidence="1">
    <location>
        <begin position="175"/>
        <end position="203"/>
    </location>
</feature>
<feature type="transmembrane region" description="Helical" evidence="1">
    <location>
        <begin position="133"/>
        <end position="155"/>
    </location>
</feature>
<feature type="transmembrane region" description="Helical" evidence="1">
    <location>
        <begin position="90"/>
        <end position="113"/>
    </location>
</feature>
<accession>A0ABQ0FHP8</accession>
<evidence type="ECO:0000313" key="2">
    <source>
        <dbReference type="EMBL" id="GAB1298782.1"/>
    </source>
</evidence>
<comment type="caution">
    <text evidence="2">The sequence shown here is derived from an EMBL/GenBank/DDBJ whole genome shotgun (WGS) entry which is preliminary data.</text>
</comment>
<keyword evidence="1 2" id="KW-0812">Transmembrane</keyword>
<dbReference type="PANTHER" id="PTHR16214">
    <property type="entry name" value="TRANSMEMBRANE PROTEIN 260"/>
    <property type="match status" value="1"/>
</dbReference>
<dbReference type="PANTHER" id="PTHR16214:SF3">
    <property type="entry name" value="TRANSMEMBRANE PROTEIN 260"/>
    <property type="match status" value="1"/>
</dbReference>
<gene>
    <name evidence="2" type="ORF">APTSU1_001401800</name>
</gene>
<dbReference type="Proteomes" id="UP001623349">
    <property type="component" value="Unassembled WGS sequence"/>
</dbReference>
<sequence length="255" mass="26970">MGLHGDGGGPAAEAGPWRSEGLRGSVAVFAAVAAVFTLTLPRSLPGGDSGELITAAHELGVAHPPGYPLFTLAASLAITLFPFGSVAYRVNLLCGLFGAVAASLLFFTVFRLSGSHAGGILAAGVFSFSRLTWQWSIAAEVFSLNNLFVGLLMALTVRFEEATAAKERSKEIAAIGAFSCGLSLCNQHTIVLYIVCIIPWILFRLLKEKELALSLLLRLALAFLLACCPMCTCPSRPTSVTHAGPGETRRHYEAF</sequence>
<reference evidence="2 3" key="1">
    <citation type="submission" date="2024-08" db="EMBL/GenBank/DDBJ databases">
        <title>The draft genome of Apodemus speciosus.</title>
        <authorList>
            <person name="Nabeshima K."/>
            <person name="Suzuki S."/>
            <person name="Onuma M."/>
        </authorList>
    </citation>
    <scope>NUCLEOTIDE SEQUENCE [LARGE SCALE GENOMIC DNA]</scope>
    <source>
        <strain evidence="2">IB14-021</strain>
    </source>
</reference>
<keyword evidence="1" id="KW-1133">Transmembrane helix</keyword>
<keyword evidence="1" id="KW-0472">Membrane</keyword>
<protein>
    <submittedName>
        <fullName evidence="2">Transmembrane protein 260</fullName>
    </submittedName>
</protein>
<dbReference type="InterPro" id="IPR052724">
    <property type="entry name" value="GT117_domain-containing"/>
</dbReference>
<feature type="transmembrane region" description="Helical" evidence="1">
    <location>
        <begin position="65"/>
        <end position="83"/>
    </location>
</feature>
<evidence type="ECO:0000313" key="3">
    <source>
        <dbReference type="Proteomes" id="UP001623349"/>
    </source>
</evidence>
<feature type="transmembrane region" description="Helical" evidence="1">
    <location>
        <begin position="26"/>
        <end position="45"/>
    </location>
</feature>
<name>A0ABQ0FHP8_APOSI</name>
<organism evidence="2 3">
    <name type="scientific">Apodemus speciosus</name>
    <name type="common">Large Japanese field mouse</name>
    <dbReference type="NCBI Taxonomy" id="105296"/>
    <lineage>
        <taxon>Eukaryota</taxon>
        <taxon>Metazoa</taxon>
        <taxon>Chordata</taxon>
        <taxon>Craniata</taxon>
        <taxon>Vertebrata</taxon>
        <taxon>Euteleostomi</taxon>
        <taxon>Mammalia</taxon>
        <taxon>Eutheria</taxon>
        <taxon>Euarchontoglires</taxon>
        <taxon>Glires</taxon>
        <taxon>Rodentia</taxon>
        <taxon>Myomorpha</taxon>
        <taxon>Muroidea</taxon>
        <taxon>Muridae</taxon>
        <taxon>Murinae</taxon>
        <taxon>Apodemus</taxon>
    </lineage>
</organism>
<dbReference type="EMBL" id="BAAFST010000014">
    <property type="protein sequence ID" value="GAB1298782.1"/>
    <property type="molecule type" value="Genomic_DNA"/>
</dbReference>
<dbReference type="InterPro" id="IPR021280">
    <property type="entry name" value="TMEM260-like"/>
</dbReference>
<keyword evidence="3" id="KW-1185">Reference proteome</keyword>
<dbReference type="Pfam" id="PF11028">
    <property type="entry name" value="TMEM260-like"/>
    <property type="match status" value="1"/>
</dbReference>
<proteinExistence type="predicted"/>